<gene>
    <name evidence="2" type="ORF">CYNAS_LOCUS6720</name>
</gene>
<organism evidence="2 3">
    <name type="scientific">Cylicocyclus nassatus</name>
    <name type="common">Nematode worm</name>
    <dbReference type="NCBI Taxonomy" id="53992"/>
    <lineage>
        <taxon>Eukaryota</taxon>
        <taxon>Metazoa</taxon>
        <taxon>Ecdysozoa</taxon>
        <taxon>Nematoda</taxon>
        <taxon>Chromadorea</taxon>
        <taxon>Rhabditida</taxon>
        <taxon>Rhabditina</taxon>
        <taxon>Rhabditomorpha</taxon>
        <taxon>Strongyloidea</taxon>
        <taxon>Strongylidae</taxon>
        <taxon>Cylicocyclus</taxon>
    </lineage>
</organism>
<sequence length="128" mass="14680">MRSSAFSLLNSTSHGSTHVPELQRRTTALFSIVTSRNSEFSNRIRRAVQKLLKGAPKEMVQDRLLEEFVERLQPESKFHIKSLDPATFDEALRKVCIDTSRRNTWMNQGRTTVKKEGSHHPTTTGLER</sequence>
<keyword evidence="3" id="KW-1185">Reference proteome</keyword>
<evidence type="ECO:0000313" key="2">
    <source>
        <dbReference type="EMBL" id="CAJ0594737.1"/>
    </source>
</evidence>
<feature type="region of interest" description="Disordered" evidence="1">
    <location>
        <begin position="106"/>
        <end position="128"/>
    </location>
</feature>
<accession>A0AA36GMD0</accession>
<comment type="caution">
    <text evidence="2">The sequence shown here is derived from an EMBL/GenBank/DDBJ whole genome shotgun (WGS) entry which is preliminary data.</text>
</comment>
<dbReference type="EMBL" id="CATQJL010000112">
    <property type="protein sequence ID" value="CAJ0594737.1"/>
    <property type="molecule type" value="Genomic_DNA"/>
</dbReference>
<proteinExistence type="predicted"/>
<evidence type="ECO:0000256" key="1">
    <source>
        <dbReference type="SAM" id="MobiDB-lite"/>
    </source>
</evidence>
<reference evidence="2" key="1">
    <citation type="submission" date="2023-07" db="EMBL/GenBank/DDBJ databases">
        <authorList>
            <consortium name="CYATHOMIX"/>
        </authorList>
    </citation>
    <scope>NUCLEOTIDE SEQUENCE</scope>
    <source>
        <strain evidence="2">N/A</strain>
    </source>
</reference>
<dbReference type="AlphaFoldDB" id="A0AA36GMD0"/>
<dbReference type="Proteomes" id="UP001176961">
    <property type="component" value="Unassembled WGS sequence"/>
</dbReference>
<protein>
    <submittedName>
        <fullName evidence="2">Uncharacterized protein</fullName>
    </submittedName>
</protein>
<name>A0AA36GMD0_CYLNA</name>
<feature type="region of interest" description="Disordered" evidence="1">
    <location>
        <begin position="1"/>
        <end position="21"/>
    </location>
</feature>
<feature type="compositionally biased region" description="Polar residues" evidence="1">
    <location>
        <begin position="1"/>
        <end position="16"/>
    </location>
</feature>
<evidence type="ECO:0000313" key="3">
    <source>
        <dbReference type="Proteomes" id="UP001176961"/>
    </source>
</evidence>